<protein>
    <recommendedName>
        <fullName evidence="2">DnaJ homolog subfamily B member 9</fullName>
    </recommendedName>
    <alternativeName>
        <fullName evidence="3">Endoplasmic reticulum DNA J domain-containing protein 4</fullName>
    </alternativeName>
</protein>
<feature type="domain" description="J" evidence="7">
    <location>
        <begin position="61"/>
        <end position="125"/>
    </location>
</feature>
<feature type="compositionally biased region" description="Basic and acidic residues" evidence="6">
    <location>
        <begin position="337"/>
        <end position="351"/>
    </location>
</feature>
<dbReference type="SMART" id="SM00271">
    <property type="entry name" value="DnaJ"/>
    <property type="match status" value="1"/>
</dbReference>
<proteinExistence type="predicted"/>
<dbReference type="InterPro" id="IPR018253">
    <property type="entry name" value="DnaJ_domain_CS"/>
</dbReference>
<dbReference type="PANTHER" id="PTHR44360:SF1">
    <property type="entry name" value="DNAJ HOMOLOG SUBFAMILY B MEMBER 9"/>
    <property type="match status" value="1"/>
</dbReference>
<dbReference type="eggNOG" id="KOG0715">
    <property type="taxonomic scope" value="Eukaryota"/>
</dbReference>
<feature type="region of interest" description="Disordered" evidence="6">
    <location>
        <begin position="337"/>
        <end position="359"/>
    </location>
</feature>
<feature type="compositionally biased region" description="Basic and acidic residues" evidence="6">
    <location>
        <begin position="272"/>
        <end position="298"/>
    </location>
</feature>
<evidence type="ECO:0000256" key="2">
    <source>
        <dbReference type="ARBA" id="ARBA00040158"/>
    </source>
</evidence>
<dbReference type="Pfam" id="PF00226">
    <property type="entry name" value="DnaJ"/>
    <property type="match status" value="1"/>
</dbReference>
<evidence type="ECO:0000256" key="1">
    <source>
        <dbReference type="ARBA" id="ARBA00023186"/>
    </source>
</evidence>
<dbReference type="AlphaFoldDB" id="C4A043"/>
<evidence type="ECO:0000256" key="6">
    <source>
        <dbReference type="SAM" id="MobiDB-lite"/>
    </source>
</evidence>
<reference evidence="8" key="1">
    <citation type="journal article" date="2008" name="Nature">
        <title>The amphioxus genome and the evolution of the chordate karyotype.</title>
        <authorList>
            <consortium name="US DOE Joint Genome Institute (JGI-PGF)"/>
            <person name="Putnam N.H."/>
            <person name="Butts T."/>
            <person name="Ferrier D.E.K."/>
            <person name="Furlong R.F."/>
            <person name="Hellsten U."/>
            <person name="Kawashima T."/>
            <person name="Robinson-Rechavi M."/>
            <person name="Shoguchi E."/>
            <person name="Terry A."/>
            <person name="Yu J.-K."/>
            <person name="Benito-Gutierrez E.L."/>
            <person name="Dubchak I."/>
            <person name="Garcia-Fernandez J."/>
            <person name="Gibson-Brown J.J."/>
            <person name="Grigoriev I.V."/>
            <person name="Horton A.C."/>
            <person name="de Jong P.J."/>
            <person name="Jurka J."/>
            <person name="Kapitonov V.V."/>
            <person name="Kohara Y."/>
            <person name="Kuroki Y."/>
            <person name="Lindquist E."/>
            <person name="Lucas S."/>
            <person name="Osoegawa K."/>
            <person name="Pennacchio L.A."/>
            <person name="Salamov A.A."/>
            <person name="Satou Y."/>
            <person name="Sauka-Spengler T."/>
            <person name="Schmutz J."/>
            <person name="Shin-I T."/>
            <person name="Toyoda A."/>
            <person name="Bronner-Fraser M."/>
            <person name="Fujiyama A."/>
            <person name="Holland L.Z."/>
            <person name="Holland P.W.H."/>
            <person name="Satoh N."/>
            <person name="Rokhsar D.S."/>
        </authorList>
    </citation>
    <scope>NUCLEOTIDE SEQUENCE [LARGE SCALE GENOMIC DNA]</scope>
    <source>
        <strain evidence="8">S238N-H82</strain>
        <tissue evidence="8">Testes</tissue>
    </source>
</reference>
<dbReference type="EMBL" id="GG666781">
    <property type="protein sequence ID" value="EEN41842.1"/>
    <property type="molecule type" value="Genomic_DNA"/>
</dbReference>
<dbReference type="PROSITE" id="PS50076">
    <property type="entry name" value="DNAJ_2"/>
    <property type="match status" value="1"/>
</dbReference>
<evidence type="ECO:0000313" key="8">
    <source>
        <dbReference type="EMBL" id="EEN41842.1"/>
    </source>
</evidence>
<dbReference type="PANTHER" id="PTHR44360">
    <property type="entry name" value="DNAJ HOMOLOG SUBFAMILY B MEMBER 9"/>
    <property type="match status" value="1"/>
</dbReference>
<dbReference type="Gene3D" id="1.10.287.110">
    <property type="entry name" value="DnaJ domain"/>
    <property type="match status" value="1"/>
</dbReference>
<gene>
    <name evidence="8" type="ORF">BRAFLDRAFT_132938</name>
</gene>
<dbReference type="PRINTS" id="PR00625">
    <property type="entry name" value="JDOMAIN"/>
</dbReference>
<dbReference type="InterPro" id="IPR001623">
    <property type="entry name" value="DnaJ_domain"/>
</dbReference>
<sequence length="384" mass="44980">MAKYTRSYPDVQTCTCSTPVRRLSVSVATIMNKYRGHFSIEKHRNGYSAFSTGVCVTDKKDYYEVLDVLSDAKSAEIKRAFRRLAAEHHPDKNKDPAAETRFREIVEAYEVLTDEHLRAVYDKDGYSGLEKFKRGQASSDSQRFRKGQFDVQIEEIIAELLMLFKFARQANNGPRGPKSLPFFIFSPKDGGFPFRFVEPWDLPTQKKGSRDKYKMGEKYPDRERARTHFRQMYSEEVNGGPNHEKNIFFYQKKMNGDARRNNEKIRHFAAEPRAFGKDHHNDHESPYDRENRAKENQRERHKTGRTFSKEHGDDFPGRARSMQENINFNKRSFHIHKDGRENGRKGTDIPDVRGYFPTSRLPTRQMKDRRTFIRDTLSKGKQRG</sequence>
<evidence type="ECO:0000256" key="5">
    <source>
        <dbReference type="ARBA" id="ARBA00046365"/>
    </source>
</evidence>
<evidence type="ECO:0000256" key="4">
    <source>
        <dbReference type="ARBA" id="ARBA00045428"/>
    </source>
</evidence>
<organism>
    <name type="scientific">Branchiostoma floridae</name>
    <name type="common">Florida lancelet</name>
    <name type="synonym">Amphioxus</name>
    <dbReference type="NCBI Taxonomy" id="7739"/>
    <lineage>
        <taxon>Eukaryota</taxon>
        <taxon>Metazoa</taxon>
        <taxon>Chordata</taxon>
        <taxon>Cephalochordata</taxon>
        <taxon>Leptocardii</taxon>
        <taxon>Amphioxiformes</taxon>
        <taxon>Branchiostomatidae</taxon>
        <taxon>Branchiostoma</taxon>
    </lineage>
</organism>
<evidence type="ECO:0000256" key="3">
    <source>
        <dbReference type="ARBA" id="ARBA00041533"/>
    </source>
</evidence>
<keyword evidence="1" id="KW-0143">Chaperone</keyword>
<feature type="region of interest" description="Disordered" evidence="6">
    <location>
        <begin position="272"/>
        <end position="319"/>
    </location>
</feature>
<feature type="compositionally biased region" description="Basic and acidic residues" evidence="6">
    <location>
        <begin position="307"/>
        <end position="317"/>
    </location>
</feature>
<comment type="function">
    <text evidence="4">Co-chaperone for Hsp70 protein HSPA5/BiP that acts as a key repressor of the ERN1/IRE1-mediated unfolded protein response (UPR). J domain-containing co-chaperones stimulate the ATPase activity of Hsp70 proteins and are required for efficient substrate recognition by Hsp70 proteins. In the unstressed endoplasmic reticulum, interacts with the luminal region of ERN1/IRE1 and selectively recruits HSPA5/BiP: HSPA5/BiP disrupts the dimerization of the active ERN1/IRE1 luminal region, thereby inactivating ERN1/IRE1. Also involved in endoplasmic reticulum-associated degradation (ERAD) of misfolded proteins. Required for survival of B-cell progenitors and normal antibody production.</text>
</comment>
<dbReference type="PROSITE" id="PS00636">
    <property type="entry name" value="DNAJ_1"/>
    <property type="match status" value="1"/>
</dbReference>
<dbReference type="InParanoid" id="C4A043"/>
<dbReference type="FunFam" id="1.10.287.110:FF:000307">
    <property type="entry name" value="Chaperone protein DNAJ, putative"/>
    <property type="match status" value="1"/>
</dbReference>
<evidence type="ECO:0000259" key="7">
    <source>
        <dbReference type="PROSITE" id="PS50076"/>
    </source>
</evidence>
<name>C4A043_BRAFL</name>
<dbReference type="CDD" id="cd06257">
    <property type="entry name" value="DnaJ"/>
    <property type="match status" value="1"/>
</dbReference>
<dbReference type="InterPro" id="IPR036869">
    <property type="entry name" value="J_dom_sf"/>
</dbReference>
<accession>C4A043</accession>
<comment type="subunit">
    <text evidence="5">Interacts with HSPA5/BiP; interaction is direct. Interacts with ERN1/IRE1 (via the luminal region). Interacts with DERL1.</text>
</comment>
<dbReference type="STRING" id="7739.C4A043"/>
<dbReference type="SUPFAM" id="SSF46565">
    <property type="entry name" value="Chaperone J-domain"/>
    <property type="match status" value="1"/>
</dbReference>
<dbReference type="InterPro" id="IPR051948">
    <property type="entry name" value="Hsp70_co-chaperone_J-domain"/>
</dbReference>